<dbReference type="AlphaFoldDB" id="A0A1X6YU38"/>
<feature type="signal peptide" evidence="1">
    <location>
        <begin position="1"/>
        <end position="20"/>
    </location>
</feature>
<accession>A0A1X6YU38</accession>
<sequence length="136" mass="15078">MRMGWAALALFGTLTVAAVAQQASEMTIPEVIGDQLSDFTARDLDGAFAHASEMIQRLFDNPENFGRMVEQGYPMVWDNDSARFMSLREESDASFQTVLIRDARGVPHLLEYRMIETPQGWRIDGVTLLAAPGLGV</sequence>
<proteinExistence type="predicted"/>
<reference evidence="3 4" key="1">
    <citation type="submission" date="2017-03" db="EMBL/GenBank/DDBJ databases">
        <authorList>
            <person name="Afonso C.L."/>
            <person name="Miller P.J."/>
            <person name="Scott M.A."/>
            <person name="Spackman E."/>
            <person name="Goraichik I."/>
            <person name="Dimitrov K.M."/>
            <person name="Suarez D.L."/>
            <person name="Swayne D.E."/>
        </authorList>
    </citation>
    <scope>NUCLEOTIDE SEQUENCE [LARGE SCALE GENOMIC DNA]</scope>
    <source>
        <strain evidence="3 4">CECT 8367</strain>
    </source>
</reference>
<dbReference type="Proteomes" id="UP000193495">
    <property type="component" value="Unassembled WGS sequence"/>
</dbReference>
<keyword evidence="5" id="KW-1185">Reference proteome</keyword>
<evidence type="ECO:0000313" key="4">
    <source>
        <dbReference type="Proteomes" id="UP000193495"/>
    </source>
</evidence>
<gene>
    <name evidence="2" type="ORF">CLV79_10268</name>
    <name evidence="3" type="ORF">LOS8367_01152</name>
</gene>
<dbReference type="InterPro" id="IPR032347">
    <property type="entry name" value="DUF4864"/>
</dbReference>
<protein>
    <submittedName>
        <fullName evidence="2">Uncharacterized protein DUF4864</fullName>
    </submittedName>
</protein>
<evidence type="ECO:0000313" key="5">
    <source>
        <dbReference type="Proteomes" id="UP000240624"/>
    </source>
</evidence>
<evidence type="ECO:0000313" key="2">
    <source>
        <dbReference type="EMBL" id="PSK87588.1"/>
    </source>
</evidence>
<evidence type="ECO:0000313" key="3">
    <source>
        <dbReference type="EMBL" id="SLN31554.1"/>
    </source>
</evidence>
<dbReference type="EMBL" id="PYGB01000002">
    <property type="protein sequence ID" value="PSK87588.1"/>
    <property type="molecule type" value="Genomic_DNA"/>
</dbReference>
<evidence type="ECO:0000256" key="1">
    <source>
        <dbReference type="SAM" id="SignalP"/>
    </source>
</evidence>
<reference evidence="2 5" key="2">
    <citation type="submission" date="2018-03" db="EMBL/GenBank/DDBJ databases">
        <title>Genomic Encyclopedia of Archaeal and Bacterial Type Strains, Phase II (KMG-II): from individual species to whole genera.</title>
        <authorList>
            <person name="Goeker M."/>
        </authorList>
    </citation>
    <scope>NUCLEOTIDE SEQUENCE [LARGE SCALE GENOMIC DNA]</scope>
    <source>
        <strain evidence="2 5">DSM 29956</strain>
    </source>
</reference>
<organism evidence="3 4">
    <name type="scientific">Limimaricola soesokkakensis</name>
    <dbReference type="NCBI Taxonomy" id="1343159"/>
    <lineage>
        <taxon>Bacteria</taxon>
        <taxon>Pseudomonadati</taxon>
        <taxon>Pseudomonadota</taxon>
        <taxon>Alphaproteobacteria</taxon>
        <taxon>Rhodobacterales</taxon>
        <taxon>Paracoccaceae</taxon>
        <taxon>Limimaricola</taxon>
    </lineage>
</organism>
<dbReference type="RefSeq" id="WP_085895539.1">
    <property type="nucleotide sequence ID" value="NZ_FWFY01000003.1"/>
</dbReference>
<dbReference type="EMBL" id="FWFY01000003">
    <property type="protein sequence ID" value="SLN31554.1"/>
    <property type="molecule type" value="Genomic_DNA"/>
</dbReference>
<keyword evidence="1" id="KW-0732">Signal</keyword>
<dbReference type="Proteomes" id="UP000240624">
    <property type="component" value="Unassembled WGS sequence"/>
</dbReference>
<dbReference type="OrthoDB" id="9130422at2"/>
<dbReference type="Pfam" id="PF16156">
    <property type="entry name" value="DUF4864"/>
    <property type="match status" value="1"/>
</dbReference>
<feature type="chain" id="PRO_5044568172" evidence="1">
    <location>
        <begin position="21"/>
        <end position="136"/>
    </location>
</feature>
<name>A0A1X6YU38_9RHOB</name>